<reference evidence="2" key="1">
    <citation type="journal article" date="2023" name="Mol. Phylogenet. Evol.">
        <title>Genome-scale phylogeny and comparative genomics of the fungal order Sordariales.</title>
        <authorList>
            <person name="Hensen N."/>
            <person name="Bonometti L."/>
            <person name="Westerberg I."/>
            <person name="Brannstrom I.O."/>
            <person name="Guillou S."/>
            <person name="Cros-Aarteil S."/>
            <person name="Calhoun S."/>
            <person name="Haridas S."/>
            <person name="Kuo A."/>
            <person name="Mondo S."/>
            <person name="Pangilinan J."/>
            <person name="Riley R."/>
            <person name="LaButti K."/>
            <person name="Andreopoulos B."/>
            <person name="Lipzen A."/>
            <person name="Chen C."/>
            <person name="Yan M."/>
            <person name="Daum C."/>
            <person name="Ng V."/>
            <person name="Clum A."/>
            <person name="Steindorff A."/>
            <person name="Ohm R.A."/>
            <person name="Martin F."/>
            <person name="Silar P."/>
            <person name="Natvig D.O."/>
            <person name="Lalanne C."/>
            <person name="Gautier V."/>
            <person name="Ament-Velasquez S.L."/>
            <person name="Kruys A."/>
            <person name="Hutchinson M.I."/>
            <person name="Powell A.J."/>
            <person name="Barry K."/>
            <person name="Miller A.N."/>
            <person name="Grigoriev I.V."/>
            <person name="Debuchy R."/>
            <person name="Gladieux P."/>
            <person name="Hiltunen Thoren M."/>
            <person name="Johannesson H."/>
        </authorList>
    </citation>
    <scope>NUCLEOTIDE SEQUENCE</scope>
    <source>
        <strain evidence="2">CBS 731.68</strain>
    </source>
</reference>
<sequence>MILVADIQQALREYCVLWFPFSRRGVLTGIDGTLVMQSQVANLHKLSERTVDAFSHWFNTPFPVLGGQSKHFLDAQDDLVALTAQEDSSPVSQLLRRYWPAKVSKDAFITNTWPDSGAKLFRESPRGTEHSASDASTRREPRLLPGSLPFSRPPISWLE</sequence>
<evidence type="ECO:0000313" key="3">
    <source>
        <dbReference type="Proteomes" id="UP001302602"/>
    </source>
</evidence>
<evidence type="ECO:0000313" key="2">
    <source>
        <dbReference type="EMBL" id="KAK4125987.1"/>
    </source>
</evidence>
<dbReference type="RefSeq" id="XP_062649758.1">
    <property type="nucleotide sequence ID" value="XM_062786630.1"/>
</dbReference>
<keyword evidence="3" id="KW-1185">Reference proteome</keyword>
<feature type="compositionally biased region" description="Basic and acidic residues" evidence="1">
    <location>
        <begin position="120"/>
        <end position="142"/>
    </location>
</feature>
<dbReference type="EMBL" id="MU853225">
    <property type="protein sequence ID" value="KAK4125987.1"/>
    <property type="molecule type" value="Genomic_DNA"/>
</dbReference>
<dbReference type="GeneID" id="87823398"/>
<organism evidence="2 3">
    <name type="scientific">Parathielavia appendiculata</name>
    <dbReference type="NCBI Taxonomy" id="2587402"/>
    <lineage>
        <taxon>Eukaryota</taxon>
        <taxon>Fungi</taxon>
        <taxon>Dikarya</taxon>
        <taxon>Ascomycota</taxon>
        <taxon>Pezizomycotina</taxon>
        <taxon>Sordariomycetes</taxon>
        <taxon>Sordariomycetidae</taxon>
        <taxon>Sordariales</taxon>
        <taxon>Chaetomiaceae</taxon>
        <taxon>Parathielavia</taxon>
    </lineage>
</organism>
<comment type="caution">
    <text evidence="2">The sequence shown here is derived from an EMBL/GenBank/DDBJ whole genome shotgun (WGS) entry which is preliminary data.</text>
</comment>
<dbReference type="Proteomes" id="UP001302602">
    <property type="component" value="Unassembled WGS sequence"/>
</dbReference>
<protein>
    <submittedName>
        <fullName evidence="2">Uncharacterized protein</fullName>
    </submittedName>
</protein>
<reference evidence="2" key="2">
    <citation type="submission" date="2023-05" db="EMBL/GenBank/DDBJ databases">
        <authorList>
            <consortium name="Lawrence Berkeley National Laboratory"/>
            <person name="Steindorff A."/>
            <person name="Hensen N."/>
            <person name="Bonometti L."/>
            <person name="Westerberg I."/>
            <person name="Brannstrom I.O."/>
            <person name="Guillou S."/>
            <person name="Cros-Aarteil S."/>
            <person name="Calhoun S."/>
            <person name="Haridas S."/>
            <person name="Kuo A."/>
            <person name="Mondo S."/>
            <person name="Pangilinan J."/>
            <person name="Riley R."/>
            <person name="Labutti K."/>
            <person name="Andreopoulos B."/>
            <person name="Lipzen A."/>
            <person name="Chen C."/>
            <person name="Yanf M."/>
            <person name="Daum C."/>
            <person name="Ng V."/>
            <person name="Clum A."/>
            <person name="Ohm R."/>
            <person name="Martin F."/>
            <person name="Silar P."/>
            <person name="Natvig D."/>
            <person name="Lalanne C."/>
            <person name="Gautier V."/>
            <person name="Ament-Velasquez S.L."/>
            <person name="Kruys A."/>
            <person name="Hutchinson M.I."/>
            <person name="Powell A.J."/>
            <person name="Barry K."/>
            <person name="Miller A.N."/>
            <person name="Grigoriev I.V."/>
            <person name="Debuchy R."/>
            <person name="Gladieux P."/>
            <person name="Thoren M.H."/>
            <person name="Johannesson H."/>
        </authorList>
    </citation>
    <scope>NUCLEOTIDE SEQUENCE</scope>
    <source>
        <strain evidence="2">CBS 731.68</strain>
    </source>
</reference>
<name>A0AAN6U3W7_9PEZI</name>
<gene>
    <name evidence="2" type="ORF">N657DRAFT_287459</name>
</gene>
<dbReference type="AlphaFoldDB" id="A0AAN6U3W7"/>
<proteinExistence type="predicted"/>
<feature type="region of interest" description="Disordered" evidence="1">
    <location>
        <begin position="119"/>
        <end position="159"/>
    </location>
</feature>
<evidence type="ECO:0000256" key="1">
    <source>
        <dbReference type="SAM" id="MobiDB-lite"/>
    </source>
</evidence>
<accession>A0AAN6U3W7</accession>